<dbReference type="RefSeq" id="WP_144887460.1">
    <property type="nucleotide sequence ID" value="NZ_VLLE01000005.1"/>
</dbReference>
<protein>
    <submittedName>
        <fullName evidence="2">Uncharacterized protein</fullName>
    </submittedName>
</protein>
<comment type="caution">
    <text evidence="2">The sequence shown here is derived from an EMBL/GenBank/DDBJ whole genome shotgun (WGS) entry which is preliminary data.</text>
</comment>
<name>A0A562SH60_9BACT</name>
<sequence length="68" mass="7939">MKAEIKKLVFGILCLLWIALKITEIIYKSDAMSANEKTFTVLGFAAFTFLGADNLWEWWKLRKQRKAK</sequence>
<dbReference type="EMBL" id="VLLE01000005">
    <property type="protein sequence ID" value="TWI80488.1"/>
    <property type="molecule type" value="Genomic_DNA"/>
</dbReference>
<keyword evidence="3" id="KW-1185">Reference proteome</keyword>
<evidence type="ECO:0000313" key="2">
    <source>
        <dbReference type="EMBL" id="TWI80488.1"/>
    </source>
</evidence>
<evidence type="ECO:0000256" key="1">
    <source>
        <dbReference type="SAM" id="Phobius"/>
    </source>
</evidence>
<reference evidence="2 3" key="1">
    <citation type="journal article" date="2015" name="Stand. Genomic Sci.">
        <title>Genomic Encyclopedia of Bacterial and Archaeal Type Strains, Phase III: the genomes of soil and plant-associated and newly described type strains.</title>
        <authorList>
            <person name="Whitman W.B."/>
            <person name="Woyke T."/>
            <person name="Klenk H.P."/>
            <person name="Zhou Y."/>
            <person name="Lilburn T.G."/>
            <person name="Beck B.J."/>
            <person name="De Vos P."/>
            <person name="Vandamme P."/>
            <person name="Eisen J.A."/>
            <person name="Garrity G."/>
            <person name="Hugenholtz P."/>
            <person name="Kyrpides N.C."/>
        </authorList>
    </citation>
    <scope>NUCLEOTIDE SEQUENCE [LARGE SCALE GENOMIC DNA]</scope>
    <source>
        <strain evidence="2 3">CGMCC 1.7271</strain>
    </source>
</reference>
<evidence type="ECO:0000313" key="3">
    <source>
        <dbReference type="Proteomes" id="UP000316167"/>
    </source>
</evidence>
<keyword evidence="1" id="KW-0812">Transmembrane</keyword>
<accession>A0A562SH60</accession>
<keyword evidence="1" id="KW-1133">Transmembrane helix</keyword>
<keyword evidence="1" id="KW-0472">Membrane</keyword>
<gene>
    <name evidence="2" type="ORF">IQ13_3165</name>
</gene>
<proteinExistence type="predicted"/>
<organism evidence="2 3">
    <name type="scientific">Lacibacter cauensis</name>
    <dbReference type="NCBI Taxonomy" id="510947"/>
    <lineage>
        <taxon>Bacteria</taxon>
        <taxon>Pseudomonadati</taxon>
        <taxon>Bacteroidota</taxon>
        <taxon>Chitinophagia</taxon>
        <taxon>Chitinophagales</taxon>
        <taxon>Chitinophagaceae</taxon>
        <taxon>Lacibacter</taxon>
    </lineage>
</organism>
<dbReference type="Proteomes" id="UP000316167">
    <property type="component" value="Unassembled WGS sequence"/>
</dbReference>
<dbReference type="AlphaFoldDB" id="A0A562SH60"/>
<feature type="transmembrane region" description="Helical" evidence="1">
    <location>
        <begin position="39"/>
        <end position="59"/>
    </location>
</feature>